<dbReference type="GO" id="GO:0016282">
    <property type="term" value="C:eukaryotic 43S preinitiation complex"/>
    <property type="evidence" value="ECO:0007669"/>
    <property type="project" value="UniProtKB-UniRule"/>
</dbReference>
<keyword evidence="3 5" id="KW-0396">Initiation factor</keyword>
<gene>
    <name evidence="7" type="ORF">LWI29_026703</name>
</gene>
<evidence type="ECO:0000256" key="4">
    <source>
        <dbReference type="ARBA" id="ARBA00022917"/>
    </source>
</evidence>
<dbReference type="GO" id="GO:0003743">
    <property type="term" value="F:translation initiation factor activity"/>
    <property type="evidence" value="ECO:0007669"/>
    <property type="project" value="UniProtKB-UniRule"/>
</dbReference>
<proteinExistence type="inferred from homology"/>
<accession>A0AA39VPC0</accession>
<evidence type="ECO:0000259" key="6">
    <source>
        <dbReference type="PROSITE" id="PS50250"/>
    </source>
</evidence>
<reference evidence="7" key="2">
    <citation type="submission" date="2023-06" db="EMBL/GenBank/DDBJ databases">
        <authorList>
            <person name="Swenson N.G."/>
            <person name="Wegrzyn J.L."/>
            <person name="Mcevoy S.L."/>
        </authorList>
    </citation>
    <scope>NUCLEOTIDE SEQUENCE</scope>
    <source>
        <strain evidence="7">NS2018</strain>
        <tissue evidence="7">Leaf</tissue>
    </source>
</reference>
<evidence type="ECO:0000313" key="7">
    <source>
        <dbReference type="EMBL" id="KAK0585313.1"/>
    </source>
</evidence>
<comment type="subcellular location">
    <subcellularLocation>
        <location evidence="5">Cytoplasm</location>
    </subcellularLocation>
</comment>
<dbReference type="InterPro" id="IPR036390">
    <property type="entry name" value="WH_DNA-bd_sf"/>
</dbReference>
<dbReference type="PANTHER" id="PTHR15350:SF2">
    <property type="entry name" value="EUKARYOTIC TRANSLATION INITIATION FACTOR 3 SUBUNIT M"/>
    <property type="match status" value="1"/>
</dbReference>
<keyword evidence="2 5" id="KW-0963">Cytoplasm</keyword>
<dbReference type="HAMAP" id="MF_03012">
    <property type="entry name" value="eIF3m"/>
    <property type="match status" value="1"/>
</dbReference>
<dbReference type="GO" id="GO:0001732">
    <property type="term" value="P:formation of cytoplasmic translation initiation complex"/>
    <property type="evidence" value="ECO:0007669"/>
    <property type="project" value="UniProtKB-UniRule"/>
</dbReference>
<evidence type="ECO:0000256" key="1">
    <source>
        <dbReference type="ARBA" id="ARBA00008482"/>
    </source>
</evidence>
<comment type="caution">
    <text evidence="7">The sequence shown here is derived from an EMBL/GenBank/DDBJ whole genome shotgun (WGS) entry which is preliminary data.</text>
</comment>
<organism evidence="7 8">
    <name type="scientific">Acer saccharum</name>
    <name type="common">Sugar maple</name>
    <dbReference type="NCBI Taxonomy" id="4024"/>
    <lineage>
        <taxon>Eukaryota</taxon>
        <taxon>Viridiplantae</taxon>
        <taxon>Streptophyta</taxon>
        <taxon>Embryophyta</taxon>
        <taxon>Tracheophyta</taxon>
        <taxon>Spermatophyta</taxon>
        <taxon>Magnoliopsida</taxon>
        <taxon>eudicotyledons</taxon>
        <taxon>Gunneridae</taxon>
        <taxon>Pentapetalae</taxon>
        <taxon>rosids</taxon>
        <taxon>malvids</taxon>
        <taxon>Sapindales</taxon>
        <taxon>Sapindaceae</taxon>
        <taxon>Hippocastanoideae</taxon>
        <taxon>Acereae</taxon>
        <taxon>Acer</taxon>
    </lineage>
</organism>
<keyword evidence="8" id="KW-1185">Reference proteome</keyword>
<keyword evidence="4 5" id="KW-0648">Protein biosynthesis</keyword>
<dbReference type="SMART" id="SM00088">
    <property type="entry name" value="PINT"/>
    <property type="match status" value="1"/>
</dbReference>
<comment type="subunit">
    <text evidence="5">Component of the eukaryotic translation initiation factor 3 (eIF-3) complex.</text>
</comment>
<reference evidence="7" key="1">
    <citation type="journal article" date="2022" name="Plant J.">
        <title>Strategies of tolerance reflected in two North American maple genomes.</title>
        <authorList>
            <person name="McEvoy S.L."/>
            <person name="Sezen U.U."/>
            <person name="Trouern-Trend A."/>
            <person name="McMahon S.M."/>
            <person name="Schaberg P.G."/>
            <person name="Yang J."/>
            <person name="Wegrzyn J.L."/>
            <person name="Swenson N.G."/>
        </authorList>
    </citation>
    <scope>NUCLEOTIDE SEQUENCE</scope>
    <source>
        <strain evidence="7">NS2018</strain>
    </source>
</reference>
<sequence>MTTVVPTSEDDPALAVVRFTSELAWADAGPEAAEEQVNRLCLEAQESMVMGRWLDLVNLMLTSADLMFSKVSDKDLECIFTVICNVVSKLESPDEAHEMAKLICGKVAQQPNEKPALRLKILFNLYNLLENPYSRFFVYMKALNLALSGKVTEHIIPSFKKIDSFLKEWNIDIKDKRELFLGIANVLKENKSSSKDSFKFLTKYLATFSGEDAYTMGEAKEEAVRTIIEFVKAPDMFQCDLLDMPAVGQLEMDAKYALVYQLLKIFLTQRLDAYMEFQAANSNLLKSYGLVHEDCISKMRLMSLVDLGSNESGQIPYDLIRDTLRISDDEVETWVVKAITAKLIDGKMDQMNQVVIVSRCTERVFGQQQWLTLRTKLATWKGNIANVISTIQANKTTEEGTQPAQGLMIR</sequence>
<dbReference type="InterPro" id="IPR000717">
    <property type="entry name" value="PCI_dom"/>
</dbReference>
<dbReference type="PROSITE" id="PS50250">
    <property type="entry name" value="PCI"/>
    <property type="match status" value="1"/>
</dbReference>
<evidence type="ECO:0000256" key="3">
    <source>
        <dbReference type="ARBA" id="ARBA00022540"/>
    </source>
</evidence>
<name>A0AA39VPC0_ACESA</name>
<dbReference type="InterPro" id="IPR027528">
    <property type="entry name" value="eIF3m"/>
</dbReference>
<evidence type="ECO:0000256" key="5">
    <source>
        <dbReference type="HAMAP-Rule" id="MF_03012"/>
    </source>
</evidence>
<dbReference type="PANTHER" id="PTHR15350">
    <property type="entry name" value="COP9 SIGNALOSOME COMPLEX SUBUNIT 7/DENDRITIC CELL PROTEIN GA17"/>
    <property type="match status" value="1"/>
</dbReference>
<evidence type="ECO:0000256" key="2">
    <source>
        <dbReference type="ARBA" id="ARBA00022490"/>
    </source>
</evidence>
<comment type="similarity">
    <text evidence="5">Belongs to the eIF-3 subunit M family.</text>
</comment>
<feature type="domain" description="PCI" evidence="6">
    <location>
        <begin position="193"/>
        <end position="362"/>
    </location>
</feature>
<dbReference type="Pfam" id="PF18005">
    <property type="entry name" value="eIF3m_C_helix"/>
    <property type="match status" value="1"/>
</dbReference>
<protein>
    <recommendedName>
        <fullName evidence="5">Eukaryotic translation initiation factor 3 subunit M</fullName>
        <shortName evidence="5">eIF3m</shortName>
    </recommendedName>
</protein>
<dbReference type="Proteomes" id="UP001168877">
    <property type="component" value="Unassembled WGS sequence"/>
</dbReference>
<dbReference type="EMBL" id="JAUESC010000383">
    <property type="protein sequence ID" value="KAK0585313.1"/>
    <property type="molecule type" value="Genomic_DNA"/>
</dbReference>
<comment type="function">
    <text evidence="5">Component of the eukaryotic translation initiation factor 3 (eIF-3) complex, which is involved in protein synthesis of a specialized repertoire of mRNAs and, together with other initiation factors, stimulates binding of mRNA and methionyl-tRNAi to the 40S ribosome. The eIF-3 complex specifically targets and initiates translation of a subset of mRNAs involved in cell proliferation.</text>
</comment>
<dbReference type="GO" id="GO:0033290">
    <property type="term" value="C:eukaryotic 48S preinitiation complex"/>
    <property type="evidence" value="ECO:0007669"/>
    <property type="project" value="UniProtKB-UniRule"/>
</dbReference>
<comment type="similarity">
    <text evidence="1">Belongs to the CSN7/EIF3M family. CSN7 subfamily.</text>
</comment>
<dbReference type="SUPFAM" id="SSF46785">
    <property type="entry name" value="Winged helix' DNA-binding domain"/>
    <property type="match status" value="1"/>
</dbReference>
<dbReference type="InterPro" id="IPR045237">
    <property type="entry name" value="COPS7/eIF3m"/>
</dbReference>
<dbReference type="GO" id="GO:0071541">
    <property type="term" value="C:eukaryotic translation initiation factor 3 complex, eIF3m"/>
    <property type="evidence" value="ECO:0007669"/>
    <property type="project" value="UniProtKB-UniRule"/>
</dbReference>
<dbReference type="Pfam" id="PF01399">
    <property type="entry name" value="PCI"/>
    <property type="match status" value="1"/>
</dbReference>
<dbReference type="InterPro" id="IPR040750">
    <property type="entry name" value="eIF3m_C_helix"/>
</dbReference>
<evidence type="ECO:0000313" key="8">
    <source>
        <dbReference type="Proteomes" id="UP001168877"/>
    </source>
</evidence>
<dbReference type="AlphaFoldDB" id="A0AA39VPC0"/>